<dbReference type="GO" id="GO:0032590">
    <property type="term" value="C:dendrite membrane"/>
    <property type="evidence" value="ECO:0007669"/>
    <property type="project" value="TreeGrafter"/>
</dbReference>
<dbReference type="FunFam" id="1.10.287.70:FF:000028">
    <property type="entry name" value="potassium voltage-gated channel subfamily D member 3"/>
    <property type="match status" value="1"/>
</dbReference>
<evidence type="ECO:0000256" key="4">
    <source>
        <dbReference type="ARBA" id="ARBA00022692"/>
    </source>
</evidence>
<dbReference type="GO" id="GO:0043679">
    <property type="term" value="C:axon terminus"/>
    <property type="evidence" value="ECO:0007669"/>
    <property type="project" value="TreeGrafter"/>
</dbReference>
<keyword evidence="5" id="KW-0631">Potassium channel</keyword>
<protein>
    <submittedName>
        <fullName evidence="16">Ion_trans domain-containing protein</fullName>
    </submittedName>
</protein>
<reference evidence="16" key="1">
    <citation type="submission" date="2016-11" db="UniProtKB">
        <authorList>
            <consortium name="WormBaseParasite"/>
        </authorList>
    </citation>
    <scope>IDENTIFICATION</scope>
</reference>
<dbReference type="WBParaSite" id="maker-unitig_27107-snap-gene-0.2-mRNA-1">
    <property type="protein sequence ID" value="maker-unitig_27107-snap-gene-0.2-mRNA-1"/>
    <property type="gene ID" value="maker-unitig_27107-snap-gene-0.2"/>
</dbReference>
<keyword evidence="11" id="KW-0407">Ion channel</keyword>
<evidence type="ECO:0000256" key="7">
    <source>
        <dbReference type="ARBA" id="ARBA00022958"/>
    </source>
</evidence>
<feature type="transmembrane region" description="Helical" evidence="13">
    <location>
        <begin position="296"/>
        <end position="317"/>
    </location>
</feature>
<evidence type="ECO:0000256" key="3">
    <source>
        <dbReference type="ARBA" id="ARBA00022538"/>
    </source>
</evidence>
<comment type="subcellular location">
    <subcellularLocation>
        <location evidence="1">Membrane</location>
        <topology evidence="1">Multi-pass membrane protein</topology>
    </subcellularLocation>
</comment>
<accession>A0A1I8FAS5</accession>
<feature type="region of interest" description="Disordered" evidence="12">
    <location>
        <begin position="58"/>
        <end position="86"/>
    </location>
</feature>
<evidence type="ECO:0000256" key="12">
    <source>
        <dbReference type="SAM" id="MobiDB-lite"/>
    </source>
</evidence>
<dbReference type="PRINTS" id="PR00169">
    <property type="entry name" value="KCHANNEL"/>
</dbReference>
<dbReference type="PANTHER" id="PTHR11537">
    <property type="entry name" value="VOLTAGE-GATED POTASSIUM CHANNEL"/>
    <property type="match status" value="1"/>
</dbReference>
<evidence type="ECO:0000256" key="1">
    <source>
        <dbReference type="ARBA" id="ARBA00004141"/>
    </source>
</evidence>
<keyword evidence="8 13" id="KW-1133">Transmembrane helix</keyword>
<evidence type="ECO:0000256" key="13">
    <source>
        <dbReference type="SAM" id="Phobius"/>
    </source>
</evidence>
<evidence type="ECO:0000256" key="2">
    <source>
        <dbReference type="ARBA" id="ARBA00022448"/>
    </source>
</evidence>
<dbReference type="InterPro" id="IPR003968">
    <property type="entry name" value="K_chnl_volt-dep_Kv"/>
</dbReference>
<feature type="transmembrane region" description="Helical" evidence="13">
    <location>
        <begin position="352"/>
        <end position="381"/>
    </location>
</feature>
<evidence type="ECO:0000256" key="10">
    <source>
        <dbReference type="ARBA" id="ARBA00023136"/>
    </source>
</evidence>
<name>A0A1I8FAS5_9PLAT</name>
<evidence type="ECO:0000256" key="11">
    <source>
        <dbReference type="ARBA" id="ARBA00023303"/>
    </source>
</evidence>
<evidence type="ECO:0000313" key="15">
    <source>
        <dbReference type="Proteomes" id="UP000095280"/>
    </source>
</evidence>
<keyword evidence="6" id="KW-0851">Voltage-gated channel</keyword>
<dbReference type="AlphaFoldDB" id="A0A1I8FAS5"/>
<keyword evidence="4 13" id="KW-0812">Transmembrane</keyword>
<dbReference type="GO" id="GO:0045211">
    <property type="term" value="C:postsynaptic membrane"/>
    <property type="evidence" value="ECO:0007669"/>
    <property type="project" value="TreeGrafter"/>
</dbReference>
<dbReference type="PANTHER" id="PTHR11537:SF252">
    <property type="entry name" value="POTASSIUM VOLTAGE-GATED CHANNEL PROTEIN SHAW"/>
    <property type="match status" value="1"/>
</dbReference>
<dbReference type="GO" id="GO:0042734">
    <property type="term" value="C:presynaptic membrane"/>
    <property type="evidence" value="ECO:0007669"/>
    <property type="project" value="TreeGrafter"/>
</dbReference>
<dbReference type="Gene3D" id="1.20.120.350">
    <property type="entry name" value="Voltage-gated potassium channels. Chain C"/>
    <property type="match status" value="1"/>
</dbReference>
<feature type="region of interest" description="Disordered" evidence="12">
    <location>
        <begin position="403"/>
        <end position="425"/>
    </location>
</feature>
<dbReference type="Pfam" id="PF00520">
    <property type="entry name" value="Ion_trans"/>
    <property type="match status" value="1"/>
</dbReference>
<keyword evidence="7" id="KW-0630">Potassium</keyword>
<dbReference type="GO" id="GO:0001508">
    <property type="term" value="P:action potential"/>
    <property type="evidence" value="ECO:0007669"/>
    <property type="project" value="TreeGrafter"/>
</dbReference>
<dbReference type="Gene3D" id="1.10.287.70">
    <property type="match status" value="1"/>
</dbReference>
<dbReference type="GO" id="GO:0005251">
    <property type="term" value="F:delayed rectifier potassium channel activity"/>
    <property type="evidence" value="ECO:0007669"/>
    <property type="project" value="TreeGrafter"/>
</dbReference>
<evidence type="ECO:0000259" key="14">
    <source>
        <dbReference type="Pfam" id="PF00520"/>
    </source>
</evidence>
<evidence type="ECO:0000256" key="9">
    <source>
        <dbReference type="ARBA" id="ARBA00023065"/>
    </source>
</evidence>
<feature type="compositionally biased region" description="Basic residues" evidence="12">
    <location>
        <begin position="412"/>
        <end position="424"/>
    </location>
</feature>
<keyword evidence="10 13" id="KW-0472">Membrane</keyword>
<keyword evidence="2" id="KW-0813">Transport</keyword>
<proteinExistence type="predicted"/>
<sequence length="451" mass="50047">PDENSSTNSKPHHATGVRILGPCTSRTLSPAAGPATARPPSARRHLLASNNTFLTGKAAQKESWEAETNGCDKISPESLGDSGGPPSTSMAFSVLSSCLLHQSFSFFKPTRVSRGQGVRCTCSPPCSWLFISIVCFVAETYEGFRVPIGNASKVPAANCAMPCGSYVDPQHVPGTLNYNYDETEPHPVLINIDYALYALFVIEFIVRVFFAPSFRAYFTDFLNWIDIICVLTHTVSVVMNSLESLDYSSPLVKTAMNLRLLRGLRIVRILRIFKLVKHYNAFKILVYTIKISLRELMLMIVFLFVGAVIFGSIIHLVERESFKNIPLGLWWALVTMTTVGYGDFVPRQAAGYAIGCICVIFGVLTIAFTVPIVVNNFAMYYSHAQSRNKKPKEYWRIKRVPQKGSEEANGNHGRRSASSRRRQGTPRCLTALTCTAAPRRRRSRGKTVSVK</sequence>
<keyword evidence="9" id="KW-0406">Ion transport</keyword>
<feature type="region of interest" description="Disordered" evidence="12">
    <location>
        <begin position="1"/>
        <end position="43"/>
    </location>
</feature>
<keyword evidence="3" id="KW-0633">Potassium transport</keyword>
<evidence type="ECO:0000256" key="5">
    <source>
        <dbReference type="ARBA" id="ARBA00022826"/>
    </source>
</evidence>
<dbReference type="SUPFAM" id="SSF81324">
    <property type="entry name" value="Voltage-gated potassium channels"/>
    <property type="match status" value="1"/>
</dbReference>
<dbReference type="InterPro" id="IPR005821">
    <property type="entry name" value="Ion_trans_dom"/>
</dbReference>
<dbReference type="GO" id="GO:0008076">
    <property type="term" value="C:voltage-gated potassium channel complex"/>
    <property type="evidence" value="ECO:0007669"/>
    <property type="project" value="InterPro"/>
</dbReference>
<evidence type="ECO:0000313" key="16">
    <source>
        <dbReference type="WBParaSite" id="maker-unitig_27107-snap-gene-0.2-mRNA-1"/>
    </source>
</evidence>
<dbReference type="InterPro" id="IPR028325">
    <property type="entry name" value="VG_K_chnl"/>
</dbReference>
<evidence type="ECO:0000256" key="6">
    <source>
        <dbReference type="ARBA" id="ARBA00022882"/>
    </source>
</evidence>
<organism evidence="15 16">
    <name type="scientific">Macrostomum lignano</name>
    <dbReference type="NCBI Taxonomy" id="282301"/>
    <lineage>
        <taxon>Eukaryota</taxon>
        <taxon>Metazoa</taxon>
        <taxon>Spiralia</taxon>
        <taxon>Lophotrochozoa</taxon>
        <taxon>Platyhelminthes</taxon>
        <taxon>Rhabditophora</taxon>
        <taxon>Macrostomorpha</taxon>
        <taxon>Macrostomida</taxon>
        <taxon>Macrostomidae</taxon>
        <taxon>Macrostomum</taxon>
    </lineage>
</organism>
<evidence type="ECO:0000256" key="8">
    <source>
        <dbReference type="ARBA" id="ARBA00022989"/>
    </source>
</evidence>
<keyword evidence="15" id="KW-1185">Reference proteome</keyword>
<feature type="transmembrane region" description="Helical" evidence="13">
    <location>
        <begin position="329"/>
        <end position="346"/>
    </location>
</feature>
<dbReference type="InterPro" id="IPR027359">
    <property type="entry name" value="Volt_channel_dom_sf"/>
</dbReference>
<dbReference type="PRINTS" id="PR01491">
    <property type="entry name" value="KVCHANNEL"/>
</dbReference>
<dbReference type="Proteomes" id="UP000095280">
    <property type="component" value="Unplaced"/>
</dbReference>
<feature type="transmembrane region" description="Helical" evidence="13">
    <location>
        <begin position="194"/>
        <end position="214"/>
    </location>
</feature>
<dbReference type="GO" id="GO:0032809">
    <property type="term" value="C:neuronal cell body membrane"/>
    <property type="evidence" value="ECO:0007669"/>
    <property type="project" value="TreeGrafter"/>
</dbReference>
<feature type="domain" description="Ion transport" evidence="14">
    <location>
        <begin position="169"/>
        <end position="384"/>
    </location>
</feature>